<keyword evidence="1" id="KW-1133">Transmembrane helix</keyword>
<dbReference type="EMBL" id="MCAQ01000018">
    <property type="protein sequence ID" value="RKF36069.1"/>
    <property type="molecule type" value="Genomic_DNA"/>
</dbReference>
<evidence type="ECO:0000256" key="1">
    <source>
        <dbReference type="SAM" id="Phobius"/>
    </source>
</evidence>
<evidence type="ECO:0000313" key="3">
    <source>
        <dbReference type="Proteomes" id="UP000286402"/>
    </source>
</evidence>
<keyword evidence="1" id="KW-0472">Membrane</keyword>
<sequence>MPPKKRKKNPLTQDQLAVYDFFIIRGCMIIVLIAALAGSGWILSELFDKETTESDKWKYSGLGAMVIWGSRAIIVHFFPNKKNND</sequence>
<gene>
    <name evidence="2" type="ORF">BCY89_28025</name>
</gene>
<accession>A0A420FSW7</accession>
<comment type="caution">
    <text evidence="2">The sequence shown here is derived from an EMBL/GenBank/DDBJ whole genome shotgun (WGS) entry which is preliminary data.</text>
</comment>
<proteinExistence type="predicted"/>
<keyword evidence="1" id="KW-0812">Transmembrane</keyword>
<feature type="transmembrane region" description="Helical" evidence="1">
    <location>
        <begin position="62"/>
        <end position="79"/>
    </location>
</feature>
<dbReference type="AlphaFoldDB" id="A0A420FSW7"/>
<keyword evidence="3" id="KW-1185">Reference proteome</keyword>
<reference evidence="2 3" key="1">
    <citation type="submission" date="2016-07" db="EMBL/GenBank/DDBJ databases">
        <title>Genome analysis of Sphingobacterium siyangense T12B17.</title>
        <authorList>
            <person name="Xu D."/>
            <person name="Su Y."/>
            <person name="Zheng S."/>
        </authorList>
    </citation>
    <scope>NUCLEOTIDE SEQUENCE [LARGE SCALE GENOMIC DNA]</scope>
    <source>
        <strain evidence="2 3">T12B17</strain>
    </source>
</reference>
<protein>
    <submittedName>
        <fullName evidence="2">Uncharacterized protein</fullName>
    </submittedName>
</protein>
<feature type="transmembrane region" description="Helical" evidence="1">
    <location>
        <begin position="21"/>
        <end position="42"/>
    </location>
</feature>
<organism evidence="2 3">
    <name type="scientific">Sphingobacterium siyangense</name>
    <dbReference type="NCBI Taxonomy" id="459529"/>
    <lineage>
        <taxon>Bacteria</taxon>
        <taxon>Pseudomonadati</taxon>
        <taxon>Bacteroidota</taxon>
        <taxon>Sphingobacteriia</taxon>
        <taxon>Sphingobacteriales</taxon>
        <taxon>Sphingobacteriaceae</taxon>
        <taxon>Sphingobacterium</taxon>
    </lineage>
</organism>
<evidence type="ECO:0000313" key="2">
    <source>
        <dbReference type="EMBL" id="RKF36069.1"/>
    </source>
</evidence>
<dbReference type="RefSeq" id="WP_120334498.1">
    <property type="nucleotide sequence ID" value="NZ_MCAQ01000018.1"/>
</dbReference>
<name>A0A420FSW7_9SPHI</name>
<dbReference type="Proteomes" id="UP000286402">
    <property type="component" value="Unassembled WGS sequence"/>
</dbReference>